<evidence type="ECO:0000313" key="1">
    <source>
        <dbReference type="EMBL" id="GBP37395.1"/>
    </source>
</evidence>
<organism evidence="1 2">
    <name type="scientific">Eumeta variegata</name>
    <name type="common">Bagworm moth</name>
    <name type="synonym">Eumeta japonica</name>
    <dbReference type="NCBI Taxonomy" id="151549"/>
    <lineage>
        <taxon>Eukaryota</taxon>
        <taxon>Metazoa</taxon>
        <taxon>Ecdysozoa</taxon>
        <taxon>Arthropoda</taxon>
        <taxon>Hexapoda</taxon>
        <taxon>Insecta</taxon>
        <taxon>Pterygota</taxon>
        <taxon>Neoptera</taxon>
        <taxon>Endopterygota</taxon>
        <taxon>Lepidoptera</taxon>
        <taxon>Glossata</taxon>
        <taxon>Ditrysia</taxon>
        <taxon>Tineoidea</taxon>
        <taxon>Psychidae</taxon>
        <taxon>Oiketicinae</taxon>
        <taxon>Eumeta</taxon>
    </lineage>
</organism>
<accession>A0A4C1VI52</accession>
<sequence length="159" mass="17716">MSACVCAYRVQSSARDVVTKQVTQRPSTVSERHRTDREDLGSEAFTVSDLTFLSTVTARFRRIEAARVPNKYGGLVESFVSSASSRRRSNARDYTGQVSQTVRYLRYRYGAALSFCGPEKAVFGCRSSSTIVMSEQASCRHLREIAKNCAEILRGLTPK</sequence>
<dbReference type="Proteomes" id="UP000299102">
    <property type="component" value="Unassembled WGS sequence"/>
</dbReference>
<name>A0A4C1VI52_EUMVA</name>
<proteinExistence type="predicted"/>
<gene>
    <name evidence="1" type="ORF">EVAR_16300_1</name>
</gene>
<reference evidence="1 2" key="1">
    <citation type="journal article" date="2019" name="Commun. Biol.">
        <title>The bagworm genome reveals a unique fibroin gene that provides high tensile strength.</title>
        <authorList>
            <person name="Kono N."/>
            <person name="Nakamura H."/>
            <person name="Ohtoshi R."/>
            <person name="Tomita M."/>
            <person name="Numata K."/>
            <person name="Arakawa K."/>
        </authorList>
    </citation>
    <scope>NUCLEOTIDE SEQUENCE [LARGE SCALE GENOMIC DNA]</scope>
</reference>
<dbReference type="AlphaFoldDB" id="A0A4C1VI52"/>
<dbReference type="EMBL" id="BGZK01000333">
    <property type="protein sequence ID" value="GBP37395.1"/>
    <property type="molecule type" value="Genomic_DNA"/>
</dbReference>
<keyword evidence="2" id="KW-1185">Reference proteome</keyword>
<evidence type="ECO:0000313" key="2">
    <source>
        <dbReference type="Proteomes" id="UP000299102"/>
    </source>
</evidence>
<comment type="caution">
    <text evidence="1">The sequence shown here is derived from an EMBL/GenBank/DDBJ whole genome shotgun (WGS) entry which is preliminary data.</text>
</comment>
<protein>
    <submittedName>
        <fullName evidence="1">Uncharacterized protein</fullName>
    </submittedName>
</protein>